<dbReference type="CDD" id="cd00024">
    <property type="entry name" value="CD_CSD"/>
    <property type="match status" value="1"/>
</dbReference>
<comment type="caution">
    <text evidence="10">The sequence shown here is derived from an EMBL/GenBank/DDBJ whole genome shotgun (WGS) entry which is preliminary data.</text>
</comment>
<gene>
    <name evidence="10" type="ORF">C361_00081</name>
</gene>
<accession>A0A854QNG2</accession>
<keyword evidence="6" id="KW-0539">Nucleus</keyword>
<dbReference type="GO" id="GO:0007094">
    <property type="term" value="P:mitotic spindle assembly checkpoint signaling"/>
    <property type="evidence" value="ECO:0007669"/>
    <property type="project" value="InterPro"/>
</dbReference>
<evidence type="ECO:0000256" key="3">
    <source>
        <dbReference type="ARBA" id="ARBA00022019"/>
    </source>
</evidence>
<dbReference type="GO" id="GO:0072686">
    <property type="term" value="C:mitotic spindle"/>
    <property type="evidence" value="ECO:0007669"/>
    <property type="project" value="TreeGrafter"/>
</dbReference>
<feature type="coiled-coil region" evidence="8">
    <location>
        <begin position="472"/>
        <end position="642"/>
    </location>
</feature>
<dbReference type="GO" id="GO:0051315">
    <property type="term" value="P:attachment of mitotic spindle microtubules to kinetochore"/>
    <property type="evidence" value="ECO:0007669"/>
    <property type="project" value="TreeGrafter"/>
</dbReference>
<evidence type="ECO:0000256" key="8">
    <source>
        <dbReference type="SAM" id="Coils"/>
    </source>
</evidence>
<reference evidence="10 11" key="1">
    <citation type="submission" date="2017-06" db="EMBL/GenBank/DDBJ databases">
        <title>Global population genomics of the pathogenic fungus Cryptococcus neoformans var. grubii.</title>
        <authorList>
            <person name="Cuomo C."/>
            <person name="Litvintseva A."/>
            <person name="Chen Y."/>
            <person name="Young S."/>
            <person name="Zeng Q."/>
            <person name="Chapman S."/>
            <person name="Gujja S."/>
            <person name="Saif S."/>
            <person name="Birren B."/>
        </authorList>
    </citation>
    <scope>NUCLEOTIDE SEQUENCE [LARGE SCALE GENOMIC DNA]</scope>
    <source>
        <strain evidence="10 11">Tu259-1</strain>
    </source>
</reference>
<dbReference type="InterPro" id="IPR008672">
    <property type="entry name" value="Mad1"/>
</dbReference>
<comment type="subcellular location">
    <subcellularLocation>
        <location evidence="1">Nucleus</location>
    </subcellularLocation>
</comment>
<dbReference type="EMBL" id="AMKT01000003">
    <property type="protein sequence ID" value="OXG31195.1"/>
    <property type="molecule type" value="Genomic_DNA"/>
</dbReference>
<evidence type="ECO:0000256" key="2">
    <source>
        <dbReference type="ARBA" id="ARBA00008029"/>
    </source>
</evidence>
<dbReference type="Gene3D" id="2.40.50.40">
    <property type="match status" value="1"/>
</dbReference>
<dbReference type="Proteomes" id="UP000199727">
    <property type="component" value="Unassembled WGS sequence"/>
</dbReference>
<evidence type="ECO:0000256" key="4">
    <source>
        <dbReference type="ARBA" id="ARBA00022618"/>
    </source>
</evidence>
<feature type="compositionally biased region" description="Polar residues" evidence="9">
    <location>
        <begin position="302"/>
        <end position="318"/>
    </location>
</feature>
<keyword evidence="4" id="KW-0132">Cell division</keyword>
<feature type="region of interest" description="Disordered" evidence="9">
    <location>
        <begin position="873"/>
        <end position="897"/>
    </location>
</feature>
<feature type="compositionally biased region" description="Low complexity" evidence="9">
    <location>
        <begin position="234"/>
        <end position="247"/>
    </location>
</feature>
<comment type="similarity">
    <text evidence="2">Belongs to the MAD1 family.</text>
</comment>
<feature type="coiled-coil region" evidence="8">
    <location>
        <begin position="830"/>
        <end position="864"/>
    </location>
</feature>
<keyword evidence="5" id="KW-0498">Mitosis</keyword>
<dbReference type="GO" id="GO:0005635">
    <property type="term" value="C:nuclear envelope"/>
    <property type="evidence" value="ECO:0007669"/>
    <property type="project" value="TreeGrafter"/>
</dbReference>
<dbReference type="OrthoDB" id="3647690at2759"/>
<evidence type="ECO:0000256" key="5">
    <source>
        <dbReference type="ARBA" id="ARBA00022776"/>
    </source>
</evidence>
<feature type="region of interest" description="Disordered" evidence="9">
    <location>
        <begin position="349"/>
        <end position="402"/>
    </location>
</feature>
<keyword evidence="7" id="KW-0131">Cell cycle</keyword>
<name>A0A854QNG2_CRYNE</name>
<protein>
    <recommendedName>
        <fullName evidence="3">Spindle assembly checkpoint component MAD1</fullName>
    </recommendedName>
</protein>
<feature type="region of interest" description="Disordered" evidence="9">
    <location>
        <begin position="1"/>
        <end position="24"/>
    </location>
</feature>
<feature type="region of interest" description="Disordered" evidence="9">
    <location>
        <begin position="81"/>
        <end position="318"/>
    </location>
</feature>
<dbReference type="GO" id="GO:0051301">
    <property type="term" value="P:cell division"/>
    <property type="evidence" value="ECO:0007669"/>
    <property type="project" value="UniProtKB-KW"/>
</dbReference>
<evidence type="ECO:0000256" key="1">
    <source>
        <dbReference type="ARBA" id="ARBA00004123"/>
    </source>
</evidence>
<feature type="compositionally biased region" description="Polar residues" evidence="9">
    <location>
        <begin position="271"/>
        <end position="291"/>
    </location>
</feature>
<evidence type="ECO:0000256" key="9">
    <source>
        <dbReference type="SAM" id="MobiDB-lite"/>
    </source>
</evidence>
<evidence type="ECO:0000313" key="10">
    <source>
        <dbReference type="EMBL" id="OXG31195.1"/>
    </source>
</evidence>
<proteinExistence type="inferred from homology"/>
<feature type="compositionally biased region" description="Basic and acidic residues" evidence="9">
    <location>
        <begin position="349"/>
        <end position="359"/>
    </location>
</feature>
<evidence type="ECO:0000256" key="6">
    <source>
        <dbReference type="ARBA" id="ARBA00023242"/>
    </source>
</evidence>
<evidence type="ECO:0000313" key="11">
    <source>
        <dbReference type="Proteomes" id="UP000199727"/>
    </source>
</evidence>
<feature type="compositionally biased region" description="Polar residues" evidence="9">
    <location>
        <begin position="163"/>
        <end position="175"/>
    </location>
</feature>
<sequence length="976" mass="109537">MTDGYRGSEEPSPEIPSTQFIPEANDADNLYEAVEIMDERGAPVDGEYLIKWSGTDKYGRPWKPSWEKKSGCTDALIMEWKEKKRRHPTIVGKEGEKLKKLEKQERTSKTKKRKRKSEIAVKREPGVTPVKKNKTSVGKAAARSRASVDSPASTARTGRKSRASLTSVSAGTPSESPAPVAGPSRNRPSLGDHEDVSEDSDVLTHATRRGGMTRFRSRESQIEPNSPEVQLARPSSLKSLSAKATSPPTSDQRPKKSVITFSGPKFRETPSRPSLQPTITPSHLNSPNSRARNGDKSPLFLPNSSLESNDTVEPSHTITSAVTSQVEAIERFSSPPFMRHELLARGQEEVRKLAEEGRSGIHRAGHSDDEEVQEVAKPPSKGKGRANEKIDDDEEVVEADNILSPPDFNLNEFLSSKRPAPVARGPSPYGQHPAVIDLKNAKKKITWLEGELTYSEKARKKAEERPKDFVDSAELRKAKKDIERLKAELKNAQDARTSAEDLLAHSGNDETTKILKLCKQISDLKENLMAIQVEKGDLEEKLKENPDSKELAKVKKELDEQLKEKKDLKLEKESFKLLLSSLNDDLDTVKKELQISNAQNAKLEKKVKDSDNAELVKLRKEMEDLRAKLGNVIMEKEELRHQLMNHPDTAELAKVREEVKDFNSVINEALFEKKKLEEYLANHPDTAALADARSELKSLSSQLEEARQSLTSSDAEMEYLRERIASAERSHKNLVEDNAFMRKQYDEASNRAVEEVQQANLLRDQVKRLTGQLKVGLKQREIFNATVAAQRDDEICKLRAQIKVLLDQSRRTDDDIRHKAQFYKKYKAEYDNIVRTASEQSDKIERLEERVETLVDKLETLRAVKMGAFDVDESEDENGNRRKGVSPIRFHTPNEGPTAARLPFPDTSADGNVFGVQVLQEAQANRPAIKEGGEGYVCKWRVGDENCQVVCDTVEEIHTHAIAHQRAELEAKGIII</sequence>
<keyword evidence="8" id="KW-0175">Coiled coil</keyword>
<feature type="coiled-coil region" evidence="8">
    <location>
        <begin position="689"/>
        <end position="765"/>
    </location>
</feature>
<dbReference type="PANTHER" id="PTHR23168">
    <property type="entry name" value="MITOTIC SPINDLE ASSEMBLY CHECKPOINT PROTEIN MAD1 MITOTIC ARREST DEFICIENT-LIKE PROTEIN 1"/>
    <property type="match status" value="1"/>
</dbReference>
<feature type="compositionally biased region" description="Basic and acidic residues" evidence="9">
    <location>
        <begin position="93"/>
        <end position="108"/>
    </location>
</feature>
<dbReference type="GO" id="GO:0000776">
    <property type="term" value="C:kinetochore"/>
    <property type="evidence" value="ECO:0007669"/>
    <property type="project" value="TreeGrafter"/>
</dbReference>
<dbReference type="PANTHER" id="PTHR23168:SF0">
    <property type="entry name" value="MITOTIC SPINDLE ASSEMBLY CHECKPOINT PROTEIN MAD1"/>
    <property type="match status" value="1"/>
</dbReference>
<evidence type="ECO:0000256" key="7">
    <source>
        <dbReference type="ARBA" id="ARBA00023306"/>
    </source>
</evidence>
<organism evidence="10 11">
    <name type="scientific">Cryptococcus neoformans Tu259-1</name>
    <dbReference type="NCBI Taxonomy" id="1230072"/>
    <lineage>
        <taxon>Eukaryota</taxon>
        <taxon>Fungi</taxon>
        <taxon>Dikarya</taxon>
        <taxon>Basidiomycota</taxon>
        <taxon>Agaricomycotina</taxon>
        <taxon>Tremellomycetes</taxon>
        <taxon>Tremellales</taxon>
        <taxon>Cryptococcaceae</taxon>
        <taxon>Cryptococcus</taxon>
        <taxon>Cryptococcus neoformans species complex</taxon>
    </lineage>
</organism>
<dbReference type="AlphaFoldDB" id="A0A854QNG2"/>